<feature type="compositionally biased region" description="Polar residues" evidence="1">
    <location>
        <begin position="245"/>
        <end position="258"/>
    </location>
</feature>
<name>A0AAD6U0L4_9AGAR</name>
<feature type="compositionally biased region" description="Low complexity" evidence="1">
    <location>
        <begin position="166"/>
        <end position="184"/>
    </location>
</feature>
<evidence type="ECO:0000313" key="3">
    <source>
        <dbReference type="EMBL" id="KAJ7083950.1"/>
    </source>
</evidence>
<evidence type="ECO:0000256" key="1">
    <source>
        <dbReference type="SAM" id="MobiDB-lite"/>
    </source>
</evidence>
<keyword evidence="2" id="KW-0472">Membrane</keyword>
<feature type="region of interest" description="Disordered" evidence="1">
    <location>
        <begin position="213"/>
        <end position="328"/>
    </location>
</feature>
<dbReference type="AlphaFoldDB" id="A0AAD6U0L4"/>
<protein>
    <submittedName>
        <fullName evidence="3">Uncharacterized protein</fullName>
    </submittedName>
</protein>
<reference evidence="3" key="1">
    <citation type="submission" date="2023-03" db="EMBL/GenBank/DDBJ databases">
        <title>Massive genome expansion in bonnet fungi (Mycena s.s.) driven by repeated elements and novel gene families across ecological guilds.</title>
        <authorList>
            <consortium name="Lawrence Berkeley National Laboratory"/>
            <person name="Harder C.B."/>
            <person name="Miyauchi S."/>
            <person name="Viragh M."/>
            <person name="Kuo A."/>
            <person name="Thoen E."/>
            <person name="Andreopoulos B."/>
            <person name="Lu D."/>
            <person name="Skrede I."/>
            <person name="Drula E."/>
            <person name="Henrissat B."/>
            <person name="Morin E."/>
            <person name="Kohler A."/>
            <person name="Barry K."/>
            <person name="LaButti K."/>
            <person name="Morin E."/>
            <person name="Salamov A."/>
            <person name="Lipzen A."/>
            <person name="Mereny Z."/>
            <person name="Hegedus B."/>
            <person name="Baldrian P."/>
            <person name="Stursova M."/>
            <person name="Weitz H."/>
            <person name="Taylor A."/>
            <person name="Grigoriev I.V."/>
            <person name="Nagy L.G."/>
            <person name="Martin F."/>
            <person name="Kauserud H."/>
        </authorList>
    </citation>
    <scope>NUCLEOTIDE SEQUENCE</scope>
    <source>
        <strain evidence="3">CBHHK173m</strain>
    </source>
</reference>
<comment type="caution">
    <text evidence="3">The sequence shown here is derived from an EMBL/GenBank/DDBJ whole genome shotgun (WGS) entry which is preliminary data.</text>
</comment>
<evidence type="ECO:0000256" key="2">
    <source>
        <dbReference type="SAM" id="Phobius"/>
    </source>
</evidence>
<keyword evidence="2" id="KW-1133">Transmembrane helix</keyword>
<keyword evidence="4" id="KW-1185">Reference proteome</keyword>
<dbReference type="EMBL" id="JARJCN010000039">
    <property type="protein sequence ID" value="KAJ7083950.1"/>
    <property type="molecule type" value="Genomic_DNA"/>
</dbReference>
<feature type="region of interest" description="Disordered" evidence="1">
    <location>
        <begin position="95"/>
        <end position="133"/>
    </location>
</feature>
<feature type="compositionally biased region" description="Low complexity" evidence="1">
    <location>
        <begin position="118"/>
        <end position="129"/>
    </location>
</feature>
<keyword evidence="2" id="KW-0812">Transmembrane</keyword>
<feature type="compositionally biased region" description="Pro residues" evidence="1">
    <location>
        <begin position="221"/>
        <end position="231"/>
    </location>
</feature>
<organism evidence="3 4">
    <name type="scientific">Mycena belliarum</name>
    <dbReference type="NCBI Taxonomy" id="1033014"/>
    <lineage>
        <taxon>Eukaryota</taxon>
        <taxon>Fungi</taxon>
        <taxon>Dikarya</taxon>
        <taxon>Basidiomycota</taxon>
        <taxon>Agaricomycotina</taxon>
        <taxon>Agaricomycetes</taxon>
        <taxon>Agaricomycetidae</taxon>
        <taxon>Agaricales</taxon>
        <taxon>Marasmiineae</taxon>
        <taxon>Mycenaceae</taxon>
        <taxon>Mycena</taxon>
    </lineage>
</organism>
<feature type="transmembrane region" description="Helical" evidence="2">
    <location>
        <begin position="16"/>
        <end position="40"/>
    </location>
</feature>
<gene>
    <name evidence="3" type="ORF">B0H15DRAFT_951705</name>
</gene>
<proteinExistence type="predicted"/>
<feature type="region of interest" description="Disordered" evidence="1">
    <location>
        <begin position="166"/>
        <end position="192"/>
    </location>
</feature>
<dbReference type="Proteomes" id="UP001222325">
    <property type="component" value="Unassembled WGS sequence"/>
</dbReference>
<evidence type="ECO:0000313" key="4">
    <source>
        <dbReference type="Proteomes" id="UP001222325"/>
    </source>
</evidence>
<accession>A0AAD6U0L4</accession>
<sequence>MSTTHTDPKPPVQRNYLITCAGLGIVLLLKTVVSGSLFVATGDREGKCVEIKIDASNAGTQLRSRDVKATVRDLSAAGLPIAGTEQMALVTVEEASDRQPAVGADASDVGCSRDDPSLDAPEASPSADAPDADVREDALAVAIRPSPSPHALDDIRKDALAVASRPSPSAHAADADALAVASRSPPAEDRDALALVRRNRPITRSHAFEFEDGIDLRGRLPPQPDYMPPFRQPSSSRELQRRGFSPTTGELLSSQQQPHRAPVAGPSRNAYASSSTAPPPVPAMRSPRKRRASEITADDSAGEGESSASNDPRKRAKGTPRKFRKRQE</sequence>
<feature type="compositionally biased region" description="Basic residues" evidence="1">
    <location>
        <begin position="314"/>
        <end position="328"/>
    </location>
</feature>